<protein>
    <submittedName>
        <fullName evidence="4">Phage tail tape measure protein</fullName>
    </submittedName>
</protein>
<keyword evidence="2" id="KW-0175">Coiled coil</keyword>
<sequence length="440" mass="46219">MANRIKGITIEIGGDTTKLQDALKQVNTEIKHTQSELRDVNKLLKLDPGNAELMAQKQKLLSQAVEETKQKLDSLKQASEQASAALARGDISKAQYDALQREIIETENALKSLEQQAFKTGQAFKNISDASMKISKVTGKVGKEMTTKLTAPIVAVGALGLKTAADFGKGMSSVKAITGDELLQLKEKALQLGESTAFSASGVTEAMTKMAKAGWSTKDILSGVGGVLDASAASGENLGTVATIVADAISGFNMKASGSGRVADVLTQAANAGTIGIADLGESFKYIAPLANAMHFNIEDVTTAITAMSMSGIKGSQAGTLLKNSLTNLIKPTSQMQVAMDELGIKIINQDGSFKSLDEILRGMRGSFAGLTDEQKAYYATVIAGKEGQAGLLSLLNMTQGEYDKISDSMKTAGGIAKTKKPITVSIKNSSVGFIKKKLP</sequence>
<evidence type="ECO:0000313" key="5">
    <source>
        <dbReference type="Proteomes" id="UP000234775"/>
    </source>
</evidence>
<comment type="caution">
    <text evidence="4">The sequence shown here is derived from an EMBL/GenBank/DDBJ whole genome shotgun (WGS) entry which is preliminary data.</text>
</comment>
<gene>
    <name evidence="4" type="ORF">CYJ27_07785</name>
</gene>
<dbReference type="RefSeq" id="WP_101660789.1">
    <property type="nucleotide sequence ID" value="NZ_PKGZ01000008.1"/>
</dbReference>
<evidence type="ECO:0000313" key="4">
    <source>
        <dbReference type="EMBL" id="PKY90865.1"/>
    </source>
</evidence>
<dbReference type="PANTHER" id="PTHR37813">
    <property type="entry name" value="FELS-2 PROPHAGE PROTEIN"/>
    <property type="match status" value="1"/>
</dbReference>
<organism evidence="4 5">
    <name type="scientific">Aerococcus christensenii</name>
    <dbReference type="NCBI Taxonomy" id="87541"/>
    <lineage>
        <taxon>Bacteria</taxon>
        <taxon>Bacillati</taxon>
        <taxon>Bacillota</taxon>
        <taxon>Bacilli</taxon>
        <taxon>Lactobacillales</taxon>
        <taxon>Aerococcaceae</taxon>
        <taxon>Aerococcus</taxon>
    </lineage>
</organism>
<dbReference type="EMBL" id="PKGZ01000008">
    <property type="protein sequence ID" value="PKY90865.1"/>
    <property type="molecule type" value="Genomic_DNA"/>
</dbReference>
<dbReference type="PANTHER" id="PTHR37813:SF1">
    <property type="entry name" value="FELS-2 PROPHAGE PROTEIN"/>
    <property type="match status" value="1"/>
</dbReference>
<dbReference type="NCBIfam" id="TIGR01760">
    <property type="entry name" value="tape_meas_TP901"/>
    <property type="match status" value="1"/>
</dbReference>
<evidence type="ECO:0000256" key="1">
    <source>
        <dbReference type="ARBA" id="ARBA00022612"/>
    </source>
</evidence>
<reference evidence="4 5" key="1">
    <citation type="submission" date="2017-12" db="EMBL/GenBank/DDBJ databases">
        <title>Phylogenetic diversity of female urinary microbiome.</title>
        <authorList>
            <person name="Thomas-White K."/>
            <person name="Wolfe A.J."/>
        </authorList>
    </citation>
    <scope>NUCLEOTIDE SEQUENCE [LARGE SCALE GENOMIC DNA]</scope>
    <source>
        <strain evidence="4 5">UMB0844</strain>
    </source>
</reference>
<accession>A0A2I1K5R1</accession>
<keyword evidence="1" id="KW-1188">Viral release from host cell</keyword>
<keyword evidence="5" id="KW-1185">Reference proteome</keyword>
<feature type="domain" description="Phage tail tape measure protein" evidence="3">
    <location>
        <begin position="187"/>
        <end position="385"/>
    </location>
</feature>
<dbReference type="Proteomes" id="UP000234775">
    <property type="component" value="Unassembled WGS sequence"/>
</dbReference>
<evidence type="ECO:0000259" key="3">
    <source>
        <dbReference type="Pfam" id="PF10145"/>
    </source>
</evidence>
<dbReference type="AlphaFoldDB" id="A0A2I1K5R1"/>
<dbReference type="InterPro" id="IPR010090">
    <property type="entry name" value="Phage_tape_meas"/>
</dbReference>
<feature type="coiled-coil region" evidence="2">
    <location>
        <begin position="23"/>
        <end position="116"/>
    </location>
</feature>
<dbReference type="Pfam" id="PF10145">
    <property type="entry name" value="PhageMin_Tail"/>
    <property type="match status" value="1"/>
</dbReference>
<evidence type="ECO:0000256" key="2">
    <source>
        <dbReference type="SAM" id="Coils"/>
    </source>
</evidence>
<proteinExistence type="predicted"/>
<name>A0A2I1K5R1_9LACT</name>